<gene>
    <name evidence="2" type="ordered locus">Clos_1799</name>
</gene>
<dbReference type="AlphaFoldDB" id="A8MHQ7"/>
<protein>
    <submittedName>
        <fullName evidence="2">Uncharacterized protein</fullName>
    </submittedName>
</protein>
<evidence type="ECO:0000256" key="1">
    <source>
        <dbReference type="SAM" id="Phobius"/>
    </source>
</evidence>
<feature type="transmembrane region" description="Helical" evidence="1">
    <location>
        <begin position="6"/>
        <end position="29"/>
    </location>
</feature>
<dbReference type="RefSeq" id="WP_012159651.1">
    <property type="nucleotide sequence ID" value="NC_009922.1"/>
</dbReference>
<dbReference type="eggNOG" id="ENOG502ZH7R">
    <property type="taxonomic scope" value="Bacteria"/>
</dbReference>
<name>A8MHQ7_ALKOO</name>
<organism evidence="2 3">
    <name type="scientific">Alkaliphilus oremlandii (strain OhILAs)</name>
    <name type="common">Clostridium oremlandii (strain OhILAs)</name>
    <dbReference type="NCBI Taxonomy" id="350688"/>
    <lineage>
        <taxon>Bacteria</taxon>
        <taxon>Bacillati</taxon>
        <taxon>Bacillota</taxon>
        <taxon>Clostridia</taxon>
        <taxon>Peptostreptococcales</taxon>
        <taxon>Natronincolaceae</taxon>
        <taxon>Alkaliphilus</taxon>
    </lineage>
</organism>
<proteinExistence type="predicted"/>
<evidence type="ECO:0000313" key="2">
    <source>
        <dbReference type="EMBL" id="ABW19339.1"/>
    </source>
</evidence>
<dbReference type="OrthoDB" id="9943137at2"/>
<dbReference type="KEGG" id="aoe:Clos_1799"/>
<dbReference type="EMBL" id="CP000853">
    <property type="protein sequence ID" value="ABW19339.1"/>
    <property type="molecule type" value="Genomic_DNA"/>
</dbReference>
<sequence>MEIINVLLSSIIFFFTIYGAVSLAIRPLLPEADSSPKIKQDLQVVGLVRLRDIEVIDNDELEKIVRFYQNRGIQKENYEEYKKYVKILNELRDERYLTDEDYLNKLGKLKSHFNMD</sequence>
<keyword evidence="1" id="KW-0812">Transmembrane</keyword>
<reference evidence="3" key="1">
    <citation type="submission" date="2007-10" db="EMBL/GenBank/DDBJ databases">
        <title>Complete genome of Alkaliphilus oremlandii OhILAs.</title>
        <authorList>
            <person name="Copeland A."/>
            <person name="Lucas S."/>
            <person name="Lapidus A."/>
            <person name="Barry K."/>
            <person name="Detter J.C."/>
            <person name="Glavina del Rio T."/>
            <person name="Hammon N."/>
            <person name="Israni S."/>
            <person name="Dalin E."/>
            <person name="Tice H."/>
            <person name="Pitluck S."/>
            <person name="Chain P."/>
            <person name="Malfatti S."/>
            <person name="Shin M."/>
            <person name="Vergez L."/>
            <person name="Schmutz J."/>
            <person name="Larimer F."/>
            <person name="Land M."/>
            <person name="Hauser L."/>
            <person name="Kyrpides N."/>
            <person name="Mikhailova N."/>
            <person name="Stolz J.F."/>
            <person name="Dawson A."/>
            <person name="Fisher E."/>
            <person name="Crable B."/>
            <person name="Perera E."/>
            <person name="Lisak J."/>
            <person name="Ranganathan M."/>
            <person name="Basu P."/>
            <person name="Richardson P."/>
        </authorList>
    </citation>
    <scope>NUCLEOTIDE SEQUENCE [LARGE SCALE GENOMIC DNA]</scope>
    <source>
        <strain evidence="3">OhILAs</strain>
    </source>
</reference>
<keyword evidence="1" id="KW-0472">Membrane</keyword>
<dbReference type="STRING" id="350688.Clos_1799"/>
<keyword evidence="3" id="KW-1185">Reference proteome</keyword>
<dbReference type="HOGENOM" id="CLU_168748_0_0_9"/>
<accession>A8MHQ7</accession>
<dbReference type="Proteomes" id="UP000000269">
    <property type="component" value="Chromosome"/>
</dbReference>
<keyword evidence="1" id="KW-1133">Transmembrane helix</keyword>
<evidence type="ECO:0000313" key="3">
    <source>
        <dbReference type="Proteomes" id="UP000000269"/>
    </source>
</evidence>